<proteinExistence type="predicted"/>
<dbReference type="Proteomes" id="UP001596504">
    <property type="component" value="Unassembled WGS sequence"/>
</dbReference>
<dbReference type="InterPro" id="IPR021401">
    <property type="entry name" value="DUF3040"/>
</dbReference>
<protein>
    <submittedName>
        <fullName evidence="2">DUF3040 domain-containing protein</fullName>
    </submittedName>
</protein>
<accession>A0ABW2LDW6</accession>
<dbReference type="Pfam" id="PF11239">
    <property type="entry name" value="DUF3040"/>
    <property type="match status" value="1"/>
</dbReference>
<organism evidence="2 3">
    <name type="scientific">Saccharopolyspora griseoalba</name>
    <dbReference type="NCBI Taxonomy" id="1431848"/>
    <lineage>
        <taxon>Bacteria</taxon>
        <taxon>Bacillati</taxon>
        <taxon>Actinomycetota</taxon>
        <taxon>Actinomycetes</taxon>
        <taxon>Pseudonocardiales</taxon>
        <taxon>Pseudonocardiaceae</taxon>
        <taxon>Saccharopolyspora</taxon>
    </lineage>
</organism>
<evidence type="ECO:0000313" key="2">
    <source>
        <dbReference type="EMBL" id="MFC7340029.1"/>
    </source>
</evidence>
<feature type="transmembrane region" description="Helical" evidence="1">
    <location>
        <begin position="66"/>
        <end position="84"/>
    </location>
</feature>
<comment type="caution">
    <text evidence="2">The sequence shown here is derived from an EMBL/GenBank/DDBJ whole genome shotgun (WGS) entry which is preliminary data.</text>
</comment>
<feature type="transmembrane region" description="Helical" evidence="1">
    <location>
        <begin position="43"/>
        <end position="60"/>
    </location>
</feature>
<evidence type="ECO:0000313" key="3">
    <source>
        <dbReference type="Proteomes" id="UP001596504"/>
    </source>
</evidence>
<keyword evidence="3" id="KW-1185">Reference proteome</keyword>
<reference evidence="3" key="1">
    <citation type="journal article" date="2019" name="Int. J. Syst. Evol. Microbiol.">
        <title>The Global Catalogue of Microorganisms (GCM) 10K type strain sequencing project: providing services to taxonomists for standard genome sequencing and annotation.</title>
        <authorList>
            <consortium name="The Broad Institute Genomics Platform"/>
            <consortium name="The Broad Institute Genome Sequencing Center for Infectious Disease"/>
            <person name="Wu L."/>
            <person name="Ma J."/>
        </authorList>
    </citation>
    <scope>NUCLEOTIDE SEQUENCE [LARGE SCALE GENOMIC DNA]</scope>
    <source>
        <strain evidence="3">WLHS5</strain>
    </source>
</reference>
<dbReference type="RefSeq" id="WP_380663200.1">
    <property type="nucleotide sequence ID" value="NZ_JBHTCJ010000001.1"/>
</dbReference>
<gene>
    <name evidence="2" type="ORF">ACFQRI_01300</name>
</gene>
<name>A0ABW2LDW6_9PSEU</name>
<keyword evidence="1" id="KW-0812">Transmembrane</keyword>
<sequence length="94" mass="10562">MLSKHERDRLAEIEAALVSADPEFAERFERFDGSSTWENVRRLMFFALLSIVGLTSVVFLVSGLVWTSVGLAVLTAVGAVALFCEMRRNRWSPQ</sequence>
<keyword evidence="1" id="KW-0472">Membrane</keyword>
<evidence type="ECO:0000256" key="1">
    <source>
        <dbReference type="SAM" id="Phobius"/>
    </source>
</evidence>
<keyword evidence="1" id="KW-1133">Transmembrane helix</keyword>
<dbReference type="EMBL" id="JBHTCJ010000001">
    <property type="protein sequence ID" value="MFC7340029.1"/>
    <property type="molecule type" value="Genomic_DNA"/>
</dbReference>